<sequence length="238" mass="25122">MTGRLPARVRLRRRLLIYSAPVAVGVLLTAIKLISVVIAGHSAAAHFAAGDADGLRRDVATLHLADVIEPQKARFAAGTLAVLDGRLADADARFTEVLSGTAAPHSCPVRINLELVRERQGDHAAWAGRPDAARERYRSALRIVDEAPPACFAGNTDPDPERRAVRADAAARLTAKLAGLGQPPPAAPPPPSAPPPPPPPVGAATAPDGEAPREPLRLHPRDGDPLDRLRRVLRDAAE</sequence>
<dbReference type="EMBL" id="BCTB01000018">
    <property type="protein sequence ID" value="GAT15622.1"/>
    <property type="molecule type" value="Genomic_DNA"/>
</dbReference>
<evidence type="ECO:0000256" key="2">
    <source>
        <dbReference type="SAM" id="Phobius"/>
    </source>
</evidence>
<keyword evidence="2" id="KW-0812">Transmembrane</keyword>
<dbReference type="OrthoDB" id="4641441at2"/>
<dbReference type="AlphaFoldDB" id="A0A100XFC2"/>
<dbReference type="RefSeq" id="WP_003926519.1">
    <property type="nucleotide sequence ID" value="NZ_BCTB01000018.1"/>
</dbReference>
<evidence type="ECO:0000313" key="3">
    <source>
        <dbReference type="EMBL" id="GAT15622.1"/>
    </source>
</evidence>
<name>A0A100XFC2_MYCTH</name>
<proteinExistence type="predicted"/>
<feature type="region of interest" description="Disordered" evidence="1">
    <location>
        <begin position="179"/>
        <end position="228"/>
    </location>
</feature>
<evidence type="ECO:0000256" key="1">
    <source>
        <dbReference type="SAM" id="MobiDB-lite"/>
    </source>
</evidence>
<reference evidence="3 4" key="1">
    <citation type="journal article" date="2016" name="Genome Announc.">
        <title>Draft Genome Sequences of Five Rapidly Growing Mycobacterium Species, M. thermoresistibile, M. fortuitum subsp. acetamidolyticum, M. canariasense, M. brisbanense, and M. novocastrense.</title>
        <authorList>
            <person name="Katahira K."/>
            <person name="Ogura Y."/>
            <person name="Gotoh Y."/>
            <person name="Hayashi T."/>
        </authorList>
    </citation>
    <scope>NUCLEOTIDE SEQUENCE [LARGE SCALE GENOMIC DNA]</scope>
    <source>
        <strain evidence="3 4">JCM6362</strain>
    </source>
</reference>
<keyword evidence="2" id="KW-0472">Membrane</keyword>
<gene>
    <name evidence="3" type="ORF">RMCT_2592</name>
</gene>
<dbReference type="OMA" id="NMIEPAN"/>
<evidence type="ECO:0000313" key="4">
    <source>
        <dbReference type="Proteomes" id="UP000069654"/>
    </source>
</evidence>
<reference evidence="4" key="2">
    <citation type="submission" date="2016-02" db="EMBL/GenBank/DDBJ databases">
        <title>Draft genome sequence of five rapidly growing Mycobacterium species.</title>
        <authorList>
            <person name="Katahira K."/>
            <person name="Gotou Y."/>
            <person name="Iida K."/>
            <person name="Ogura Y."/>
            <person name="Hayashi T."/>
        </authorList>
    </citation>
    <scope>NUCLEOTIDE SEQUENCE [LARGE SCALE GENOMIC DNA]</scope>
    <source>
        <strain evidence="4">JCM6362</strain>
    </source>
</reference>
<dbReference type="Proteomes" id="UP000069654">
    <property type="component" value="Unassembled WGS sequence"/>
</dbReference>
<protein>
    <submittedName>
        <fullName evidence="3">Uncharacterized protein</fullName>
    </submittedName>
</protein>
<dbReference type="STRING" id="1797.RMCT_2592"/>
<organism evidence="3 4">
    <name type="scientific">Mycolicibacterium thermoresistibile</name>
    <name type="common">Mycobacterium thermoresistibile</name>
    <dbReference type="NCBI Taxonomy" id="1797"/>
    <lineage>
        <taxon>Bacteria</taxon>
        <taxon>Bacillati</taxon>
        <taxon>Actinomycetota</taxon>
        <taxon>Actinomycetes</taxon>
        <taxon>Mycobacteriales</taxon>
        <taxon>Mycobacteriaceae</taxon>
        <taxon>Mycolicibacterium</taxon>
    </lineage>
</organism>
<accession>A0A100XFC2</accession>
<feature type="compositionally biased region" description="Pro residues" evidence="1">
    <location>
        <begin position="182"/>
        <end position="201"/>
    </location>
</feature>
<feature type="transmembrane region" description="Helical" evidence="2">
    <location>
        <begin position="15"/>
        <end position="38"/>
    </location>
</feature>
<keyword evidence="2" id="KW-1133">Transmembrane helix</keyword>
<comment type="caution">
    <text evidence="3">The sequence shown here is derived from an EMBL/GenBank/DDBJ whole genome shotgun (WGS) entry which is preliminary data.</text>
</comment>
<feature type="compositionally biased region" description="Basic and acidic residues" evidence="1">
    <location>
        <begin position="210"/>
        <end position="228"/>
    </location>
</feature>